<dbReference type="AlphaFoldDB" id="A0A7C9NFP5"/>
<evidence type="ECO:0000256" key="5">
    <source>
        <dbReference type="ARBA" id="ARBA00023004"/>
    </source>
</evidence>
<dbReference type="InterPro" id="IPR002397">
    <property type="entry name" value="Cyt_P450_B"/>
</dbReference>
<accession>A0A7C9NFP5</accession>
<dbReference type="InterPro" id="IPR036396">
    <property type="entry name" value="Cyt_P450_sf"/>
</dbReference>
<evidence type="ECO:0000256" key="3">
    <source>
        <dbReference type="ARBA" id="ARBA00022723"/>
    </source>
</evidence>
<proteinExistence type="inferred from homology"/>
<evidence type="ECO:0000256" key="2">
    <source>
        <dbReference type="ARBA" id="ARBA00022617"/>
    </source>
</evidence>
<dbReference type="PANTHER" id="PTHR46696">
    <property type="entry name" value="P450, PUTATIVE (EUROFUNG)-RELATED"/>
    <property type="match status" value="1"/>
</dbReference>
<keyword evidence="4" id="KW-0560">Oxidoreductase</keyword>
<dbReference type="Proteomes" id="UP000479526">
    <property type="component" value="Unassembled WGS sequence"/>
</dbReference>
<evidence type="ECO:0000256" key="1">
    <source>
        <dbReference type="ARBA" id="ARBA00010617"/>
    </source>
</evidence>
<evidence type="ECO:0000256" key="6">
    <source>
        <dbReference type="ARBA" id="ARBA00023033"/>
    </source>
</evidence>
<keyword evidence="5" id="KW-0408">Iron</keyword>
<evidence type="ECO:0000256" key="4">
    <source>
        <dbReference type="ARBA" id="ARBA00023002"/>
    </source>
</evidence>
<dbReference type="GO" id="GO:0005506">
    <property type="term" value="F:iron ion binding"/>
    <property type="evidence" value="ECO:0007669"/>
    <property type="project" value="InterPro"/>
</dbReference>
<dbReference type="PANTHER" id="PTHR46696:SF1">
    <property type="entry name" value="CYTOCHROME P450 YJIB-RELATED"/>
    <property type="match status" value="1"/>
</dbReference>
<keyword evidence="8" id="KW-1185">Reference proteome</keyword>
<dbReference type="GO" id="GO:0020037">
    <property type="term" value="F:heme binding"/>
    <property type="evidence" value="ECO:0007669"/>
    <property type="project" value="InterPro"/>
</dbReference>
<dbReference type="FunFam" id="1.10.630.10:FF:000018">
    <property type="entry name" value="Cytochrome P450 monooxygenase"/>
    <property type="match status" value="1"/>
</dbReference>
<keyword evidence="6" id="KW-0503">Monooxygenase</keyword>
<reference evidence="7 8" key="1">
    <citation type="submission" date="2020-01" db="EMBL/GenBank/DDBJ databases">
        <title>Herbidospora sp. NEAU-GS84 nov., a novel actinomycete isolated from soil.</title>
        <authorList>
            <person name="Han L."/>
        </authorList>
    </citation>
    <scope>NUCLEOTIDE SEQUENCE [LARGE SCALE GENOMIC DNA]</scope>
    <source>
        <strain evidence="7 8">NEAU-GS84</strain>
    </source>
</reference>
<dbReference type="Pfam" id="PF00067">
    <property type="entry name" value="p450"/>
    <property type="match status" value="2"/>
</dbReference>
<evidence type="ECO:0000313" key="7">
    <source>
        <dbReference type="EMBL" id="NAS23815.1"/>
    </source>
</evidence>
<comment type="similarity">
    <text evidence="1">Belongs to the cytochrome P450 family.</text>
</comment>
<dbReference type="SUPFAM" id="SSF48264">
    <property type="entry name" value="Cytochrome P450"/>
    <property type="match status" value="1"/>
</dbReference>
<gene>
    <name evidence="7" type="ORF">GT755_19210</name>
</gene>
<name>A0A7C9NFP5_9ACTN</name>
<dbReference type="Gene3D" id="1.10.630.10">
    <property type="entry name" value="Cytochrome P450"/>
    <property type="match status" value="1"/>
</dbReference>
<dbReference type="RefSeq" id="WP_161481036.1">
    <property type="nucleotide sequence ID" value="NZ_WXEW01000005.1"/>
</dbReference>
<dbReference type="GO" id="GO:0004497">
    <property type="term" value="F:monooxygenase activity"/>
    <property type="evidence" value="ECO:0007669"/>
    <property type="project" value="UniProtKB-KW"/>
</dbReference>
<keyword evidence="3" id="KW-0479">Metal-binding</keyword>
<dbReference type="GO" id="GO:0016705">
    <property type="term" value="F:oxidoreductase activity, acting on paired donors, with incorporation or reduction of molecular oxygen"/>
    <property type="evidence" value="ECO:0007669"/>
    <property type="project" value="InterPro"/>
</dbReference>
<evidence type="ECO:0000313" key="8">
    <source>
        <dbReference type="Proteomes" id="UP000479526"/>
    </source>
</evidence>
<keyword evidence="2" id="KW-0349">Heme</keyword>
<comment type="caution">
    <text evidence="7">The sequence shown here is derived from an EMBL/GenBank/DDBJ whole genome shotgun (WGS) entry which is preliminary data.</text>
</comment>
<dbReference type="EMBL" id="WXEW01000005">
    <property type="protein sequence ID" value="NAS23815.1"/>
    <property type="molecule type" value="Genomic_DNA"/>
</dbReference>
<protein>
    <submittedName>
        <fullName evidence="7">Cytochrome P450</fullName>
    </submittedName>
</protein>
<sequence>MRIPRADPHPALRRMREETPVVKIDGAWYLTRYADVQRALLDPAIGRQVVVHEGVDDPLAMVRRNMFNLDPPDHTRLRRLMAPAFGPRTVARLDRRIGEITAELVAGLDGEVDVIEQLALPLPILVMADLIGFPAADAARLRVWSDAMLRSYHAPRIRVAGLAFVRYIEKRVAERREQPRGDLLTHLALSPELDHEELVSSVFQLVMAGDETTVNLIGNGVLELLRHPGQLRRLRADPGLIGSAVEEVMRFNGPVGHSRPLYALTDVTFGDVVVPKGDMIVPVLLAANRDPAVFPDPDVFDVARTPNRHLGLGHGIHFCLGAALARLQARAAIGALVRRPLQLAADPADLEWTPDLFIHGVRRLPLRVGP</sequence>
<organism evidence="7 8">
    <name type="scientific">Herbidospora solisilvae</name>
    <dbReference type="NCBI Taxonomy" id="2696284"/>
    <lineage>
        <taxon>Bacteria</taxon>
        <taxon>Bacillati</taxon>
        <taxon>Actinomycetota</taxon>
        <taxon>Actinomycetes</taxon>
        <taxon>Streptosporangiales</taxon>
        <taxon>Streptosporangiaceae</taxon>
        <taxon>Herbidospora</taxon>
    </lineage>
</organism>
<dbReference type="InterPro" id="IPR001128">
    <property type="entry name" value="Cyt_P450"/>
</dbReference>
<dbReference type="PRINTS" id="PR00359">
    <property type="entry name" value="BP450"/>
</dbReference>